<dbReference type="EMBL" id="CAJGYM010000010">
    <property type="protein sequence ID" value="CAD6189217.1"/>
    <property type="molecule type" value="Genomic_DNA"/>
</dbReference>
<protein>
    <submittedName>
        <fullName evidence="2">Uncharacterized protein</fullName>
    </submittedName>
</protein>
<name>A0A8S1H1F4_9PELO</name>
<organism evidence="2 3">
    <name type="scientific">Caenorhabditis auriculariae</name>
    <dbReference type="NCBI Taxonomy" id="2777116"/>
    <lineage>
        <taxon>Eukaryota</taxon>
        <taxon>Metazoa</taxon>
        <taxon>Ecdysozoa</taxon>
        <taxon>Nematoda</taxon>
        <taxon>Chromadorea</taxon>
        <taxon>Rhabditida</taxon>
        <taxon>Rhabditina</taxon>
        <taxon>Rhabditomorpha</taxon>
        <taxon>Rhabditoidea</taxon>
        <taxon>Rhabditidae</taxon>
        <taxon>Peloderinae</taxon>
        <taxon>Caenorhabditis</taxon>
    </lineage>
</organism>
<evidence type="ECO:0000313" key="2">
    <source>
        <dbReference type="EMBL" id="CAD6189217.1"/>
    </source>
</evidence>
<accession>A0A8S1H1F4</accession>
<evidence type="ECO:0000256" key="1">
    <source>
        <dbReference type="SAM" id="MobiDB-lite"/>
    </source>
</evidence>
<dbReference type="AlphaFoldDB" id="A0A8S1H1F4"/>
<keyword evidence="3" id="KW-1185">Reference proteome</keyword>
<feature type="compositionally biased region" description="Basic and acidic residues" evidence="1">
    <location>
        <begin position="1"/>
        <end position="24"/>
    </location>
</feature>
<gene>
    <name evidence="2" type="ORF">CAUJ_LOCUS5136</name>
</gene>
<dbReference type="Proteomes" id="UP000835052">
    <property type="component" value="Unassembled WGS sequence"/>
</dbReference>
<feature type="region of interest" description="Disordered" evidence="1">
    <location>
        <begin position="1"/>
        <end position="26"/>
    </location>
</feature>
<evidence type="ECO:0000313" key="3">
    <source>
        <dbReference type="Proteomes" id="UP000835052"/>
    </source>
</evidence>
<reference evidence="2" key="1">
    <citation type="submission" date="2020-10" db="EMBL/GenBank/DDBJ databases">
        <authorList>
            <person name="Kikuchi T."/>
        </authorList>
    </citation>
    <scope>NUCLEOTIDE SEQUENCE</scope>
    <source>
        <strain evidence="2">NKZ352</strain>
    </source>
</reference>
<comment type="caution">
    <text evidence="2">The sequence shown here is derived from an EMBL/GenBank/DDBJ whole genome shotgun (WGS) entry which is preliminary data.</text>
</comment>
<sequence length="128" mass="15273">MLDSAEQKKNEWKRGSEGHNEKRIGRIKMKRKKLDNQIKSKRIPSCDLMGRNFPHKKTLFQYKRSRQIRLSTKSFHRESALRFLNNVAALPENIFHFTEIDVQLSLNQHFPSNTLRKNDFIVIPSFYQ</sequence>
<proteinExistence type="predicted"/>